<keyword evidence="2" id="KW-1185">Reference proteome</keyword>
<name>A0ABT4AJK0_9BACT</name>
<accession>A0ABT4AJK0</accession>
<comment type="caution">
    <text evidence="1">The sequence shown here is derived from an EMBL/GenBank/DDBJ whole genome shotgun (WGS) entry which is preliminary data.</text>
</comment>
<evidence type="ECO:0000313" key="2">
    <source>
        <dbReference type="Proteomes" id="UP001207654"/>
    </source>
</evidence>
<organism evidence="1 2">
    <name type="scientific">Archangium lansingense</name>
    <dbReference type="NCBI Taxonomy" id="2995310"/>
    <lineage>
        <taxon>Bacteria</taxon>
        <taxon>Pseudomonadati</taxon>
        <taxon>Myxococcota</taxon>
        <taxon>Myxococcia</taxon>
        <taxon>Myxococcales</taxon>
        <taxon>Cystobacterineae</taxon>
        <taxon>Archangiaceae</taxon>
        <taxon>Archangium</taxon>
    </lineage>
</organism>
<protein>
    <submittedName>
        <fullName evidence="1">Uncharacterized protein</fullName>
    </submittedName>
</protein>
<proteinExistence type="predicted"/>
<gene>
    <name evidence="1" type="ORF">OV287_46230</name>
</gene>
<evidence type="ECO:0000313" key="1">
    <source>
        <dbReference type="EMBL" id="MCY1081871.1"/>
    </source>
</evidence>
<sequence length="268" mass="31192">MEAIQTTTLQLPSYLYGSLSAIRRKAKAEGQRCAKQYQLNGSYPHPRELRTIAPDELVFTHEVVDFQEERPAWRLHEYWEVLTSLSDTLGKSYRHINNSHEPFFRETAWGALFFAICGPAPDSAERTAPRLKAVLHSWDELQHGRYLHQKLNTFLTLEELMTAACGWAMDAWCPERVDSVRSRLEVASERMARATREDCVETILRQLPHILPFADRQKLNHPEVVTDLASWREHLTTLDASEFERISGVRPGWVLQRLYQWDRQLDVH</sequence>
<dbReference type="Proteomes" id="UP001207654">
    <property type="component" value="Unassembled WGS sequence"/>
</dbReference>
<reference evidence="1 2" key="1">
    <citation type="submission" date="2022-11" db="EMBL/GenBank/DDBJ databases">
        <title>Minimal conservation of predation-associated metabolite biosynthetic gene clusters underscores biosynthetic potential of Myxococcota including descriptions for ten novel species: Archangium lansinium sp. nov., Myxococcus landrumus sp. nov., Nannocystis bai.</title>
        <authorList>
            <person name="Ahearne A."/>
            <person name="Stevens C."/>
            <person name="Phillips K."/>
        </authorList>
    </citation>
    <scope>NUCLEOTIDE SEQUENCE [LARGE SCALE GENOMIC DNA]</scope>
    <source>
        <strain evidence="1 2">MIWBW</strain>
    </source>
</reference>
<dbReference type="EMBL" id="JAPNKA010000001">
    <property type="protein sequence ID" value="MCY1081871.1"/>
    <property type="molecule type" value="Genomic_DNA"/>
</dbReference>
<dbReference type="RefSeq" id="WP_267540455.1">
    <property type="nucleotide sequence ID" value="NZ_JAPNKA010000001.1"/>
</dbReference>